<organism evidence="1">
    <name type="scientific">Anguilla anguilla</name>
    <name type="common">European freshwater eel</name>
    <name type="synonym">Muraena anguilla</name>
    <dbReference type="NCBI Taxonomy" id="7936"/>
    <lineage>
        <taxon>Eukaryota</taxon>
        <taxon>Metazoa</taxon>
        <taxon>Chordata</taxon>
        <taxon>Craniata</taxon>
        <taxon>Vertebrata</taxon>
        <taxon>Euteleostomi</taxon>
        <taxon>Actinopterygii</taxon>
        <taxon>Neopterygii</taxon>
        <taxon>Teleostei</taxon>
        <taxon>Anguilliformes</taxon>
        <taxon>Anguillidae</taxon>
        <taxon>Anguilla</taxon>
    </lineage>
</organism>
<reference evidence="1" key="1">
    <citation type="submission" date="2014-11" db="EMBL/GenBank/DDBJ databases">
        <authorList>
            <person name="Amaro Gonzalez C."/>
        </authorList>
    </citation>
    <scope>NUCLEOTIDE SEQUENCE</scope>
</reference>
<reference evidence="1" key="2">
    <citation type="journal article" date="2015" name="Fish Shellfish Immunol.">
        <title>Early steps in the European eel (Anguilla anguilla)-Vibrio vulnificus interaction in the gills: Role of the RtxA13 toxin.</title>
        <authorList>
            <person name="Callol A."/>
            <person name="Pajuelo D."/>
            <person name="Ebbesson L."/>
            <person name="Teles M."/>
            <person name="MacKenzie S."/>
            <person name="Amaro C."/>
        </authorList>
    </citation>
    <scope>NUCLEOTIDE SEQUENCE</scope>
</reference>
<dbReference type="AlphaFoldDB" id="A0A0E9QTP1"/>
<proteinExistence type="predicted"/>
<dbReference type="EMBL" id="GBXM01088790">
    <property type="protein sequence ID" value="JAH19787.1"/>
    <property type="molecule type" value="Transcribed_RNA"/>
</dbReference>
<evidence type="ECO:0000313" key="1">
    <source>
        <dbReference type="EMBL" id="JAH19787.1"/>
    </source>
</evidence>
<protein>
    <submittedName>
        <fullName evidence="1">Uncharacterized protein</fullName>
    </submittedName>
</protein>
<sequence>MQFFSMITHDQHTFKELSSPSLPCILCLKAYDVFI</sequence>
<name>A0A0E9QTP1_ANGAN</name>
<accession>A0A0E9QTP1</accession>